<feature type="signal peptide" evidence="1">
    <location>
        <begin position="1"/>
        <end position="23"/>
    </location>
</feature>
<dbReference type="RefSeq" id="WP_072998767.1">
    <property type="nucleotide sequence ID" value="NZ_FQUM01000001.1"/>
</dbReference>
<evidence type="ECO:0000313" key="2">
    <source>
        <dbReference type="EMBL" id="SHE53774.1"/>
    </source>
</evidence>
<reference evidence="2 3" key="1">
    <citation type="submission" date="2016-11" db="EMBL/GenBank/DDBJ databases">
        <authorList>
            <person name="Jaros S."/>
            <person name="Januszkiewicz K."/>
            <person name="Wedrychowicz H."/>
        </authorList>
    </citation>
    <scope>NUCLEOTIDE SEQUENCE [LARGE SCALE GENOMIC DNA]</scope>
    <source>
        <strain evidence="2 3">DSM 26910</strain>
    </source>
</reference>
<evidence type="ECO:0008006" key="4">
    <source>
        <dbReference type="Google" id="ProtNLM"/>
    </source>
</evidence>
<feature type="chain" id="PRO_5012996728" description="Sugar phosphate isomerase/epimerase" evidence="1">
    <location>
        <begin position="24"/>
        <end position="115"/>
    </location>
</feature>
<evidence type="ECO:0000313" key="3">
    <source>
        <dbReference type="Proteomes" id="UP000184164"/>
    </source>
</evidence>
<dbReference type="Gene3D" id="3.20.20.150">
    <property type="entry name" value="Divalent-metal-dependent TIM barrel enzymes"/>
    <property type="match status" value="1"/>
</dbReference>
<accession>A0A1M4UAR8</accession>
<dbReference type="Proteomes" id="UP000184164">
    <property type="component" value="Unassembled WGS sequence"/>
</dbReference>
<keyword evidence="1" id="KW-0732">Signal</keyword>
<gene>
    <name evidence="2" type="ORF">SAMN05444274_101625</name>
</gene>
<dbReference type="OrthoDB" id="263912at2"/>
<sequence length="115" mass="12773">MKKVLKTVMLLAVTLLWSLISVANTEKAESSKVNGVQLGTITYSFRDMPAQSLESILDYVVASGVSSVELMGYTIEEYFGAPTSEKDRAEGRLRAWRANFSINIILKQNLQKALK</sequence>
<name>A0A1M4UAR8_9BACT</name>
<proteinExistence type="predicted"/>
<keyword evidence="3" id="KW-1185">Reference proteome</keyword>
<dbReference type="EMBL" id="FQUM01000001">
    <property type="protein sequence ID" value="SHE53774.1"/>
    <property type="molecule type" value="Genomic_DNA"/>
</dbReference>
<dbReference type="AlphaFoldDB" id="A0A1M4UAR8"/>
<evidence type="ECO:0000256" key="1">
    <source>
        <dbReference type="SAM" id="SignalP"/>
    </source>
</evidence>
<dbReference type="STRING" id="1484053.SAMN05444274_101625"/>
<protein>
    <recommendedName>
        <fullName evidence="4">Sugar phosphate isomerase/epimerase</fullName>
    </recommendedName>
</protein>
<organism evidence="2 3">
    <name type="scientific">Mariniphaga anaerophila</name>
    <dbReference type="NCBI Taxonomy" id="1484053"/>
    <lineage>
        <taxon>Bacteria</taxon>
        <taxon>Pseudomonadati</taxon>
        <taxon>Bacteroidota</taxon>
        <taxon>Bacteroidia</taxon>
        <taxon>Marinilabiliales</taxon>
        <taxon>Prolixibacteraceae</taxon>
        <taxon>Mariniphaga</taxon>
    </lineage>
</organism>